<dbReference type="KEGG" id="xoo:XOO0024"/>
<sequence>MVAPVCVPAASMAGAAGHRSQLPDVTFCVRTIAEWARGDQHRRMNSSFCNLWHPLRLAGAFTIAAVALSFLPDASPHGAWRWSVLVGFTVLFMLHTVLPQARASLKGRPLLSK</sequence>
<organism evidence="2 3">
    <name type="scientific">Xanthomonas oryzae pv. oryzae (strain KACC10331 / KXO85)</name>
    <dbReference type="NCBI Taxonomy" id="291331"/>
    <lineage>
        <taxon>Bacteria</taxon>
        <taxon>Pseudomonadati</taxon>
        <taxon>Pseudomonadota</taxon>
        <taxon>Gammaproteobacteria</taxon>
        <taxon>Lysobacterales</taxon>
        <taxon>Lysobacteraceae</taxon>
        <taxon>Xanthomonas</taxon>
    </lineage>
</organism>
<evidence type="ECO:0000256" key="1">
    <source>
        <dbReference type="SAM" id="Phobius"/>
    </source>
</evidence>
<dbReference type="STRING" id="291331.XOO0024"/>
<keyword evidence="3" id="KW-1185">Reference proteome</keyword>
<evidence type="ECO:0000313" key="2">
    <source>
        <dbReference type="EMBL" id="AAW73278.1"/>
    </source>
</evidence>
<feature type="transmembrane region" description="Helical" evidence="1">
    <location>
        <begin position="51"/>
        <end position="72"/>
    </location>
</feature>
<protein>
    <submittedName>
        <fullName evidence="2">Two-component system sensor protein</fullName>
    </submittedName>
</protein>
<keyword evidence="1" id="KW-1133">Transmembrane helix</keyword>
<proteinExistence type="predicted"/>
<evidence type="ECO:0000313" key="3">
    <source>
        <dbReference type="Proteomes" id="UP000006735"/>
    </source>
</evidence>
<name>Q5H6Z2_XANOR</name>
<dbReference type="AlphaFoldDB" id="Q5H6Z2"/>
<keyword evidence="1" id="KW-0472">Membrane</keyword>
<keyword evidence="1" id="KW-0812">Transmembrane</keyword>
<feature type="transmembrane region" description="Helical" evidence="1">
    <location>
        <begin position="78"/>
        <end position="98"/>
    </location>
</feature>
<accession>Q5H6Z2</accession>
<reference evidence="2 3" key="1">
    <citation type="journal article" date="2005" name="Nucleic Acids Res.">
        <title>The genome sequence of Xanthomonas oryzae pathovar oryzae KACC10331, the bacterial blight pathogen of rice.</title>
        <authorList>
            <person name="Lee B.M."/>
            <person name="Park Y.J."/>
            <person name="Park D.S."/>
            <person name="Kang H.W."/>
            <person name="Kim J.G."/>
            <person name="Song E.S."/>
            <person name="Park I.C."/>
            <person name="Yoon U.H."/>
            <person name="Hahn J.H."/>
            <person name="Koo B.S."/>
            <person name="Lee G.B."/>
            <person name="Kim H."/>
            <person name="Park H.S."/>
            <person name="Yoon K.O."/>
            <person name="Kim J.H."/>
            <person name="Jung C.H."/>
            <person name="Koh N.H."/>
            <person name="Seo J.S."/>
            <person name="Go S.J."/>
        </authorList>
    </citation>
    <scope>NUCLEOTIDE SEQUENCE [LARGE SCALE GENOMIC DNA]</scope>
    <source>
        <strain evidence="3">KACC10331 / KXO85</strain>
    </source>
</reference>
<dbReference type="EMBL" id="AE013598">
    <property type="protein sequence ID" value="AAW73278.1"/>
    <property type="molecule type" value="Genomic_DNA"/>
</dbReference>
<gene>
    <name evidence="2" type="ordered locus">XOO0024</name>
</gene>
<dbReference type="HOGENOM" id="CLU_2132543_0_0_6"/>
<dbReference type="Proteomes" id="UP000006735">
    <property type="component" value="Chromosome"/>
</dbReference>